<evidence type="ECO:0000256" key="12">
    <source>
        <dbReference type="SAM" id="MobiDB-lite"/>
    </source>
</evidence>
<reference evidence="15" key="1">
    <citation type="journal article" date="2021" name="PeerJ">
        <title>Extensive microbial diversity within the chicken gut microbiome revealed by metagenomics and culture.</title>
        <authorList>
            <person name="Gilroy R."/>
            <person name="Ravi A."/>
            <person name="Getino M."/>
            <person name="Pursley I."/>
            <person name="Horton D.L."/>
            <person name="Alikhan N.F."/>
            <person name="Baker D."/>
            <person name="Gharbi K."/>
            <person name="Hall N."/>
            <person name="Watson M."/>
            <person name="Adriaenssens E.M."/>
            <person name="Foster-Nyarko E."/>
            <person name="Jarju S."/>
            <person name="Secka A."/>
            <person name="Antonio M."/>
            <person name="Oren A."/>
            <person name="Chaudhuri R.R."/>
            <person name="La Ragione R."/>
            <person name="Hildebrand F."/>
            <person name="Pallen M.J."/>
        </authorList>
    </citation>
    <scope>NUCLEOTIDE SEQUENCE</scope>
    <source>
        <strain evidence="15">ChiBcec6-4105</strain>
    </source>
</reference>
<evidence type="ECO:0000259" key="14">
    <source>
        <dbReference type="PROSITE" id="PS51217"/>
    </source>
</evidence>
<dbReference type="Pfam" id="PF00580">
    <property type="entry name" value="UvrD-helicase"/>
    <property type="match status" value="1"/>
</dbReference>
<accession>A0A9D2QTY0</accession>
<dbReference type="Pfam" id="PF13361">
    <property type="entry name" value="UvrD_C"/>
    <property type="match status" value="2"/>
</dbReference>
<reference evidence="15" key="2">
    <citation type="submission" date="2021-04" db="EMBL/GenBank/DDBJ databases">
        <authorList>
            <person name="Gilroy R."/>
        </authorList>
    </citation>
    <scope>NUCLEOTIDE SEQUENCE</scope>
    <source>
        <strain evidence="15">ChiBcec6-4105</strain>
    </source>
</reference>
<dbReference type="InterPro" id="IPR000212">
    <property type="entry name" value="DNA_helicase_UvrD/REP"/>
</dbReference>
<dbReference type="PROSITE" id="PS51198">
    <property type="entry name" value="UVRD_HELICASE_ATP_BIND"/>
    <property type="match status" value="1"/>
</dbReference>
<gene>
    <name evidence="15" type="ORF">H9914_00270</name>
</gene>
<dbReference type="Proteomes" id="UP000823892">
    <property type="component" value="Unassembled WGS sequence"/>
</dbReference>
<feature type="domain" description="UvrD-like helicase C-terminal" evidence="14">
    <location>
        <begin position="738"/>
        <end position="1022"/>
    </location>
</feature>
<dbReference type="InterPro" id="IPR027417">
    <property type="entry name" value="P-loop_NTPase"/>
</dbReference>
<feature type="domain" description="UvrD-like helicase ATP-binding" evidence="13">
    <location>
        <begin position="474"/>
        <end position="737"/>
    </location>
</feature>
<dbReference type="PANTHER" id="PTHR11070:SF2">
    <property type="entry name" value="ATP-DEPENDENT DNA HELICASE SRS2"/>
    <property type="match status" value="1"/>
</dbReference>
<dbReference type="InterPro" id="IPR016195">
    <property type="entry name" value="Pol/histidinol_Pase-like"/>
</dbReference>
<evidence type="ECO:0000256" key="11">
    <source>
        <dbReference type="PROSITE-ProRule" id="PRU00560"/>
    </source>
</evidence>
<dbReference type="CDD" id="cd19067">
    <property type="entry name" value="PfuEndoQ-like"/>
    <property type="match status" value="1"/>
</dbReference>
<sequence>MYISDLHIHSRFSRATSKEGDPEHLELWARKKGIHLVGTGDFTHPQWREELKEKLEPEGNGLYKLKKEYQIRDAMTPDSIEPRFVVTGEISSIYKKNDKTRKVHNLLILPGLEAADRLSARLEEIGNIHSDGRPILGLDCRDLLEILLETVPEGIFVPAHIWTPHFAMFGAFSGFDTVEECFEDLTPHIHAVETGLSSDPPMNWRVSALDRFQLISNSDAHSPGKLGREANLMDTELSYEGLWRAIQTGEGLEGTIEFFPEEGKYHYDGHRKCHLCLSPAQTKEYQGRCPVCGRRLTIGVEHRVEELADRPQGFVRENAKAFESLMPLPELIAQATGHSAASAKTEKIYGEMLKNLGPEFEILRNVPVEDIQKQAGYFIGEGIRRLREGRVERHPGFDGEYGTIKLFRGSELEDTQGQISLFDGFGLEALSGTQTDPKGREAQLPIRPEQEKAGAEFSKDPLAGEKEKPLEPLPELNQKQQEAVESIHPVTAVIAGPGTGKTKTLIEKILSLIERRKVKPSQITAVTFTNKAAQEMRERLEKELGNKRALKQIQIGTFHSICLDILRAQGEVFSLADEIQVKELAQETIDIWNLKISVRDFLSEISLYKSAPGERVFPDQVWEEAFIHYQKLLQDRNLADFDDLLLKALDLAQASQMEEECKKRFTYLLVDEFQDVNPVQYRLMLEWAKGGREIFVIGDPDQAIYGFRGSDSRCFERLKEDRPDTRMICLEENYRSVSTVVEAATAVISRNPGEERHLKAHRGQGEKLRIVEAASDLSEGIFVAKEINRQTGGLDMLEVQKGYEAETQRCQRSFSDIAVLCRTHRQFRILEKCLAKEGIPYVTVGREDFLLDPAVRGTVSFFKSLTEENTQARSLSLKLLWGLDDTEMADSVYQAAKKKYLPLLKKGRPEKILKSWQEDMNLKKSQDMTRLCQMTLSYSTMEEFLQDLSWGEEGDLVRRPQKSYSAGAVSLMTLHGSKGLEFPLVFLCGVQQGVLPLEKEDYPTDLEEERRLFFVGMTRAKDQLILTYVKEPSSFLEDIPEELVLREKAGKKQQETEGEQMSLFDFIKE</sequence>
<dbReference type="GO" id="GO:0000725">
    <property type="term" value="P:recombinational repair"/>
    <property type="evidence" value="ECO:0007669"/>
    <property type="project" value="TreeGrafter"/>
</dbReference>
<dbReference type="CDD" id="cd18807">
    <property type="entry name" value="SF1_C_UvrD"/>
    <property type="match status" value="1"/>
</dbReference>
<dbReference type="Gene3D" id="3.20.20.140">
    <property type="entry name" value="Metal-dependent hydrolases"/>
    <property type="match status" value="1"/>
</dbReference>
<dbReference type="EC" id="5.6.2.4" evidence="9"/>
<evidence type="ECO:0000256" key="8">
    <source>
        <dbReference type="ARBA" id="ARBA00034617"/>
    </source>
</evidence>
<comment type="caution">
    <text evidence="15">The sequence shown here is derived from an EMBL/GenBank/DDBJ whole genome shotgun (WGS) entry which is preliminary data.</text>
</comment>
<dbReference type="InterPro" id="IPR014016">
    <property type="entry name" value="UvrD-like_ATP-bd"/>
</dbReference>
<dbReference type="SUPFAM" id="SSF89550">
    <property type="entry name" value="PHP domain-like"/>
    <property type="match status" value="1"/>
</dbReference>
<proteinExistence type="inferred from homology"/>
<keyword evidence="4 11" id="KW-0347">Helicase</keyword>
<evidence type="ECO:0000256" key="1">
    <source>
        <dbReference type="ARBA" id="ARBA00009922"/>
    </source>
</evidence>
<keyword evidence="2 11" id="KW-0547">Nucleotide-binding</keyword>
<evidence type="ECO:0000259" key="13">
    <source>
        <dbReference type="PROSITE" id="PS51198"/>
    </source>
</evidence>
<feature type="binding site" evidence="11">
    <location>
        <begin position="495"/>
        <end position="502"/>
    </location>
    <ligand>
        <name>ATP</name>
        <dbReference type="ChEBI" id="CHEBI:30616"/>
    </ligand>
</feature>
<keyword evidence="3 11" id="KW-0378">Hydrolase</keyword>
<keyword evidence="6" id="KW-0238">DNA-binding</keyword>
<feature type="region of interest" description="Disordered" evidence="12">
    <location>
        <begin position="1050"/>
        <end position="1069"/>
    </location>
</feature>
<protein>
    <recommendedName>
        <fullName evidence="9">DNA 3'-5' helicase</fullName>
        <ecNumber evidence="9">5.6.2.4</ecNumber>
    </recommendedName>
</protein>
<dbReference type="CDD" id="cd17932">
    <property type="entry name" value="DEXQc_UvrD"/>
    <property type="match status" value="1"/>
</dbReference>
<evidence type="ECO:0000313" key="15">
    <source>
        <dbReference type="EMBL" id="HJD27421.1"/>
    </source>
</evidence>
<comment type="similarity">
    <text evidence="1">Belongs to the helicase family. UvrD subfamily.</text>
</comment>
<evidence type="ECO:0000256" key="10">
    <source>
        <dbReference type="ARBA" id="ARBA00048988"/>
    </source>
</evidence>
<evidence type="ECO:0000256" key="6">
    <source>
        <dbReference type="ARBA" id="ARBA00023125"/>
    </source>
</evidence>
<keyword evidence="5 11" id="KW-0067">ATP-binding</keyword>
<dbReference type="PROSITE" id="PS51217">
    <property type="entry name" value="UVRD_HELICASE_CTER"/>
    <property type="match status" value="1"/>
</dbReference>
<dbReference type="Gene3D" id="1.10.10.160">
    <property type="match status" value="1"/>
</dbReference>
<organism evidence="15 16">
    <name type="scientific">Candidatus Blautia avicola</name>
    <dbReference type="NCBI Taxonomy" id="2838483"/>
    <lineage>
        <taxon>Bacteria</taxon>
        <taxon>Bacillati</taxon>
        <taxon>Bacillota</taxon>
        <taxon>Clostridia</taxon>
        <taxon>Lachnospirales</taxon>
        <taxon>Lachnospiraceae</taxon>
        <taxon>Blautia</taxon>
    </lineage>
</organism>
<evidence type="ECO:0000256" key="5">
    <source>
        <dbReference type="ARBA" id="ARBA00022840"/>
    </source>
</evidence>
<dbReference type="GO" id="GO:0003677">
    <property type="term" value="F:DNA binding"/>
    <property type="evidence" value="ECO:0007669"/>
    <property type="project" value="UniProtKB-KW"/>
</dbReference>
<dbReference type="AlphaFoldDB" id="A0A9D2QTY0"/>
<evidence type="ECO:0000256" key="9">
    <source>
        <dbReference type="ARBA" id="ARBA00034808"/>
    </source>
</evidence>
<dbReference type="InterPro" id="IPR013986">
    <property type="entry name" value="DExx_box_DNA_helicase_dom_sf"/>
</dbReference>
<dbReference type="SUPFAM" id="SSF52540">
    <property type="entry name" value="P-loop containing nucleoside triphosphate hydrolases"/>
    <property type="match status" value="1"/>
</dbReference>
<dbReference type="PANTHER" id="PTHR11070">
    <property type="entry name" value="UVRD / RECB / PCRA DNA HELICASE FAMILY MEMBER"/>
    <property type="match status" value="1"/>
</dbReference>
<feature type="region of interest" description="Disordered" evidence="12">
    <location>
        <begin position="430"/>
        <end position="469"/>
    </location>
</feature>
<dbReference type="InterPro" id="IPR014017">
    <property type="entry name" value="DNA_helicase_UvrD-like_C"/>
</dbReference>
<name>A0A9D2QTY0_9FIRM</name>
<dbReference type="GO" id="GO:0005524">
    <property type="term" value="F:ATP binding"/>
    <property type="evidence" value="ECO:0007669"/>
    <property type="project" value="UniProtKB-UniRule"/>
</dbReference>
<comment type="catalytic activity">
    <reaction evidence="10">
        <text>ATP + H2O = ADP + phosphate + H(+)</text>
        <dbReference type="Rhea" id="RHEA:13065"/>
        <dbReference type="ChEBI" id="CHEBI:15377"/>
        <dbReference type="ChEBI" id="CHEBI:15378"/>
        <dbReference type="ChEBI" id="CHEBI:30616"/>
        <dbReference type="ChEBI" id="CHEBI:43474"/>
        <dbReference type="ChEBI" id="CHEBI:456216"/>
        <dbReference type="EC" id="5.6.2.4"/>
    </reaction>
</comment>
<evidence type="ECO:0000256" key="2">
    <source>
        <dbReference type="ARBA" id="ARBA00022741"/>
    </source>
</evidence>
<evidence type="ECO:0000313" key="16">
    <source>
        <dbReference type="Proteomes" id="UP000823892"/>
    </source>
</evidence>
<evidence type="ECO:0000256" key="7">
    <source>
        <dbReference type="ARBA" id="ARBA00023235"/>
    </source>
</evidence>
<comment type="catalytic activity">
    <reaction evidence="8">
        <text>Couples ATP hydrolysis with the unwinding of duplex DNA by translocating in the 3'-5' direction.</text>
        <dbReference type="EC" id="5.6.2.4"/>
    </reaction>
</comment>
<dbReference type="GO" id="GO:0043138">
    <property type="term" value="F:3'-5' DNA helicase activity"/>
    <property type="evidence" value="ECO:0007669"/>
    <property type="project" value="UniProtKB-EC"/>
</dbReference>
<feature type="compositionally biased region" description="Basic and acidic residues" evidence="12">
    <location>
        <begin position="448"/>
        <end position="469"/>
    </location>
</feature>
<dbReference type="EMBL" id="DWUY01000007">
    <property type="protein sequence ID" value="HJD27421.1"/>
    <property type="molecule type" value="Genomic_DNA"/>
</dbReference>
<keyword evidence="7" id="KW-0413">Isomerase</keyword>
<dbReference type="GO" id="GO:0016787">
    <property type="term" value="F:hydrolase activity"/>
    <property type="evidence" value="ECO:0007669"/>
    <property type="project" value="UniProtKB-UniRule"/>
</dbReference>
<evidence type="ECO:0000256" key="4">
    <source>
        <dbReference type="ARBA" id="ARBA00022806"/>
    </source>
</evidence>
<evidence type="ECO:0000256" key="3">
    <source>
        <dbReference type="ARBA" id="ARBA00022801"/>
    </source>
</evidence>
<dbReference type="Gene3D" id="3.40.50.300">
    <property type="entry name" value="P-loop containing nucleotide triphosphate hydrolases"/>
    <property type="match status" value="3"/>
</dbReference>